<dbReference type="SUPFAM" id="SSF47240">
    <property type="entry name" value="Ferritin-like"/>
    <property type="match status" value="1"/>
</dbReference>
<dbReference type="RefSeq" id="WP_138124221.1">
    <property type="nucleotide sequence ID" value="NZ_SWLG01000004.1"/>
</dbReference>
<dbReference type="PIRSF" id="PIRSF037834">
    <property type="entry name" value="PA_CoA_Oase3"/>
    <property type="match status" value="1"/>
</dbReference>
<name>A0A5R9FEU2_9BACL</name>
<evidence type="ECO:0000256" key="1">
    <source>
        <dbReference type="SAM" id="MobiDB-lite"/>
    </source>
</evidence>
<protein>
    <submittedName>
        <fullName evidence="2">Phenylacetate-CoA oxygenase subunit PaaI</fullName>
    </submittedName>
</protein>
<sequence length="274" mass="31559">MRTYETAEEALESPEYNEALTELLFQLADDDFLLAYRGSEWLGLAPHIEEDVAFSSINQDMMGHATLYYKRLEELGEGKADDLSHLRSPEKFRNAVLLELPNGTGNYLEKPNYDWAFAVVRNYFYTLAKKIKLESLKTSSYVPLQHTARKVLMEVNYHLMHWETWFNQLIQSTEEAHKRMKNAIDQVWEEFMGVLSTGDKGDVMARSGIIEDEETIKKRWISKVESVFTQSGLHLKEKPQMKSGNGRNGEHTPTLESALDTLSEVYRKAPAQGW</sequence>
<dbReference type="EMBL" id="SWLG01000004">
    <property type="protein sequence ID" value="TLS38095.1"/>
    <property type="molecule type" value="Genomic_DNA"/>
</dbReference>
<dbReference type="InterPro" id="IPR052703">
    <property type="entry name" value="Aromatic_CoA_ox/epox"/>
</dbReference>
<accession>A0A5R9FEU2</accession>
<gene>
    <name evidence="2" type="primary">paaI</name>
    <name evidence="2" type="ORF">FCL54_06005</name>
</gene>
<dbReference type="PANTHER" id="PTHR30458">
    <property type="entry name" value="PHENYLACETIC ACID DEGRADATION PROTEIN PAA"/>
    <property type="match status" value="1"/>
</dbReference>
<reference evidence="2 3" key="1">
    <citation type="submission" date="2019-04" db="EMBL/GenBank/DDBJ databases">
        <title>Bacillus caeni sp. nov., a bacterium isolated from mangrove sediment.</title>
        <authorList>
            <person name="Huang H."/>
            <person name="Mo K."/>
            <person name="Hu Y."/>
        </authorList>
    </citation>
    <scope>NUCLEOTIDE SEQUENCE [LARGE SCALE GENOMIC DNA]</scope>
    <source>
        <strain evidence="2 3">HB172195</strain>
    </source>
</reference>
<feature type="region of interest" description="Disordered" evidence="1">
    <location>
        <begin position="234"/>
        <end position="254"/>
    </location>
</feature>
<dbReference type="Pfam" id="PF05138">
    <property type="entry name" value="PaaA_PaaC"/>
    <property type="match status" value="1"/>
</dbReference>
<organism evidence="2 3">
    <name type="scientific">Exobacillus caeni</name>
    <dbReference type="NCBI Taxonomy" id="2574798"/>
    <lineage>
        <taxon>Bacteria</taxon>
        <taxon>Bacillati</taxon>
        <taxon>Bacillota</taxon>
        <taxon>Bacilli</taxon>
        <taxon>Bacillales</taxon>
        <taxon>Guptibacillaceae</taxon>
        <taxon>Exobacillus</taxon>
    </lineage>
</organism>
<dbReference type="OrthoDB" id="9789947at2"/>
<dbReference type="PANTHER" id="PTHR30458:SF0">
    <property type="entry name" value="1,2-PHENYLACETYL-COA EPOXIDASE, SUBUNIT C"/>
    <property type="match status" value="1"/>
</dbReference>
<proteinExistence type="predicted"/>
<evidence type="ECO:0000313" key="3">
    <source>
        <dbReference type="Proteomes" id="UP000308230"/>
    </source>
</evidence>
<dbReference type="Proteomes" id="UP000308230">
    <property type="component" value="Unassembled WGS sequence"/>
</dbReference>
<dbReference type="InterPro" id="IPR009078">
    <property type="entry name" value="Ferritin-like_SF"/>
</dbReference>
<dbReference type="GO" id="GO:0010124">
    <property type="term" value="P:phenylacetate catabolic process"/>
    <property type="evidence" value="ECO:0007669"/>
    <property type="project" value="InterPro"/>
</dbReference>
<dbReference type="InterPro" id="IPR012347">
    <property type="entry name" value="Ferritin-like"/>
</dbReference>
<dbReference type="InterPro" id="IPR011882">
    <property type="entry name" value="PaaC"/>
</dbReference>
<dbReference type="NCBIfam" id="TIGR02158">
    <property type="entry name" value="PA_CoA_Oxy3"/>
    <property type="match status" value="1"/>
</dbReference>
<comment type="caution">
    <text evidence="2">The sequence shown here is derived from an EMBL/GenBank/DDBJ whole genome shotgun (WGS) entry which is preliminary data.</text>
</comment>
<dbReference type="AlphaFoldDB" id="A0A5R9FEU2"/>
<dbReference type="GO" id="GO:0005829">
    <property type="term" value="C:cytosol"/>
    <property type="evidence" value="ECO:0007669"/>
    <property type="project" value="TreeGrafter"/>
</dbReference>
<evidence type="ECO:0000313" key="2">
    <source>
        <dbReference type="EMBL" id="TLS38095.1"/>
    </source>
</evidence>
<keyword evidence="3" id="KW-1185">Reference proteome</keyword>
<dbReference type="InterPro" id="IPR007814">
    <property type="entry name" value="PaaA_PaaC"/>
</dbReference>
<dbReference type="Gene3D" id="1.20.1260.10">
    <property type="match status" value="1"/>
</dbReference>